<evidence type="ECO:0000256" key="1">
    <source>
        <dbReference type="SAM" id="Coils"/>
    </source>
</evidence>
<accession>A0AAV0PJS3</accession>
<feature type="coiled-coil region" evidence="1">
    <location>
        <begin position="48"/>
        <end position="75"/>
    </location>
</feature>
<reference evidence="3" key="1">
    <citation type="submission" date="2022-08" db="EMBL/GenBank/DDBJ databases">
        <authorList>
            <person name="Gutierrez-Valencia J."/>
        </authorList>
    </citation>
    <scope>NUCLEOTIDE SEQUENCE</scope>
</reference>
<dbReference type="PANTHER" id="PTHR32378:SF14">
    <property type="match status" value="1"/>
</dbReference>
<proteinExistence type="predicted"/>
<dbReference type="PANTHER" id="PTHR32378">
    <property type="entry name" value="GUANINE NUCLEOTIDE-BINDING PROTEIN SUBUNIT GAMMA 3"/>
    <property type="match status" value="1"/>
</dbReference>
<dbReference type="AlphaFoldDB" id="A0AAV0PJS3"/>
<gene>
    <name evidence="3" type="ORF">LITE_LOCUS38666</name>
</gene>
<sequence>MENGRSLKSCSSSSGASSSGSSSSVGVVVVGPVSPKSPPSGSLDMYGKRRQLVKVQVLEREIALLQEELKAVDVLQPASKCCREVHEYVDGRQDPFISKKEESHLLHKPCLSWKQLCRPWGCCLSECQCHVRLPKCLSCCPCRRRQNSGRRQSGSDSNSNANCSSCWGKPTCKRGSCNGCCLMKKTMSCLSCSNCTKVNGCCPSCSNNCRCCCCCYKSCCCL</sequence>
<evidence type="ECO:0000313" key="4">
    <source>
        <dbReference type="Proteomes" id="UP001154282"/>
    </source>
</evidence>
<dbReference type="Proteomes" id="UP001154282">
    <property type="component" value="Unassembled WGS sequence"/>
</dbReference>
<dbReference type="EMBL" id="CAMGYJ010000009">
    <property type="protein sequence ID" value="CAI0470742.1"/>
    <property type="molecule type" value="Genomic_DNA"/>
</dbReference>
<comment type="caution">
    <text evidence="3">The sequence shown here is derived from an EMBL/GenBank/DDBJ whole genome shotgun (WGS) entry which is preliminary data.</text>
</comment>
<evidence type="ECO:0008006" key="5">
    <source>
        <dbReference type="Google" id="ProtNLM"/>
    </source>
</evidence>
<protein>
    <recommendedName>
        <fullName evidence="5">Guanine nucleotide-binding protein subunit gamma 3-like</fullName>
    </recommendedName>
</protein>
<evidence type="ECO:0000256" key="2">
    <source>
        <dbReference type="SAM" id="MobiDB-lite"/>
    </source>
</evidence>
<keyword evidence="1" id="KW-0175">Coiled coil</keyword>
<name>A0AAV0PJS3_9ROSI</name>
<feature type="compositionally biased region" description="Low complexity" evidence="2">
    <location>
        <begin position="9"/>
        <end position="42"/>
    </location>
</feature>
<dbReference type="InterPro" id="IPR055305">
    <property type="entry name" value="GG3-like"/>
</dbReference>
<evidence type="ECO:0000313" key="3">
    <source>
        <dbReference type="EMBL" id="CAI0470742.1"/>
    </source>
</evidence>
<organism evidence="3 4">
    <name type="scientific">Linum tenue</name>
    <dbReference type="NCBI Taxonomy" id="586396"/>
    <lineage>
        <taxon>Eukaryota</taxon>
        <taxon>Viridiplantae</taxon>
        <taxon>Streptophyta</taxon>
        <taxon>Embryophyta</taxon>
        <taxon>Tracheophyta</taxon>
        <taxon>Spermatophyta</taxon>
        <taxon>Magnoliopsida</taxon>
        <taxon>eudicotyledons</taxon>
        <taxon>Gunneridae</taxon>
        <taxon>Pentapetalae</taxon>
        <taxon>rosids</taxon>
        <taxon>fabids</taxon>
        <taxon>Malpighiales</taxon>
        <taxon>Linaceae</taxon>
        <taxon>Linum</taxon>
    </lineage>
</organism>
<feature type="region of interest" description="Disordered" evidence="2">
    <location>
        <begin position="1"/>
        <end position="43"/>
    </location>
</feature>
<keyword evidence="4" id="KW-1185">Reference proteome</keyword>